<reference evidence="1 2" key="1">
    <citation type="submission" date="2020-04" db="EMBL/GenBank/DDBJ databases">
        <authorList>
            <person name="Yin C."/>
        </authorList>
    </citation>
    <scope>NUCLEOTIDE SEQUENCE [LARGE SCALE GENOMIC DNA]</scope>
    <source>
        <strain evidence="1 2">Ae27</strain>
    </source>
</reference>
<dbReference type="Proteomes" id="UP000570474">
    <property type="component" value="Unassembled WGS sequence"/>
</dbReference>
<protein>
    <recommendedName>
        <fullName evidence="3">Oxidase</fullName>
    </recommendedName>
</protein>
<name>A0A847RVN4_9BACT</name>
<evidence type="ECO:0000313" key="2">
    <source>
        <dbReference type="Proteomes" id="UP000570474"/>
    </source>
</evidence>
<evidence type="ECO:0000313" key="1">
    <source>
        <dbReference type="EMBL" id="NLR66926.1"/>
    </source>
</evidence>
<dbReference type="EMBL" id="JABAIA010000002">
    <property type="protein sequence ID" value="NLR66926.1"/>
    <property type="molecule type" value="Genomic_DNA"/>
</dbReference>
<keyword evidence="2" id="KW-1185">Reference proteome</keyword>
<accession>A0A847RVN4</accession>
<organism evidence="1 2">
    <name type="scientific">Chitinophaga varians</name>
    <dbReference type="NCBI Taxonomy" id="2202339"/>
    <lineage>
        <taxon>Bacteria</taxon>
        <taxon>Pseudomonadati</taxon>
        <taxon>Bacteroidota</taxon>
        <taxon>Chitinophagia</taxon>
        <taxon>Chitinophagales</taxon>
        <taxon>Chitinophagaceae</taxon>
        <taxon>Chitinophaga</taxon>
    </lineage>
</organism>
<proteinExistence type="predicted"/>
<gene>
    <name evidence="1" type="ORF">HGH92_21640</name>
</gene>
<dbReference type="RefSeq" id="WP_168872824.1">
    <property type="nucleotide sequence ID" value="NZ_JABAIA010000002.1"/>
</dbReference>
<dbReference type="AlphaFoldDB" id="A0A847RVN4"/>
<evidence type="ECO:0008006" key="3">
    <source>
        <dbReference type="Google" id="ProtNLM"/>
    </source>
</evidence>
<sequence>MKDILFNKDIDLDIANGDLVAGFSTLQHQEMLLINNKGSFKEFPTIGIDAFGYLQDNNIGDLLRELQMQFVGDGMQVKSVDINDKGELNIDAVYGNS</sequence>
<comment type="caution">
    <text evidence="1">The sequence shown here is derived from an EMBL/GenBank/DDBJ whole genome shotgun (WGS) entry which is preliminary data.</text>
</comment>